<dbReference type="PROSITE" id="PS50297">
    <property type="entry name" value="ANK_REP_REGION"/>
    <property type="match status" value="1"/>
</dbReference>
<dbReference type="PROSITE" id="PS50088">
    <property type="entry name" value="ANK_REPEAT"/>
    <property type="match status" value="1"/>
</dbReference>
<dbReference type="SMART" id="SM00225">
    <property type="entry name" value="BTB"/>
    <property type="match status" value="2"/>
</dbReference>
<dbReference type="GeneID" id="101847117"/>
<gene>
    <name evidence="6" type="primary">LOC101847117</name>
</gene>
<evidence type="ECO:0000256" key="3">
    <source>
        <dbReference type="PROSITE-ProRule" id="PRU00023"/>
    </source>
</evidence>
<dbReference type="InterPro" id="IPR044515">
    <property type="entry name" value="ABTB1"/>
</dbReference>
<evidence type="ECO:0000256" key="2">
    <source>
        <dbReference type="ARBA" id="ARBA00023043"/>
    </source>
</evidence>
<dbReference type="InterPro" id="IPR002110">
    <property type="entry name" value="Ankyrin_rpt"/>
</dbReference>
<dbReference type="CDD" id="cd18295">
    <property type="entry name" value="BTB1_POZ_ABTB1_BPOZ1"/>
    <property type="match status" value="1"/>
</dbReference>
<dbReference type="CDD" id="cd18497">
    <property type="entry name" value="BACK_ABTB1_BPOZ"/>
    <property type="match status" value="1"/>
</dbReference>
<dbReference type="SUPFAM" id="SSF54695">
    <property type="entry name" value="POZ domain"/>
    <property type="match status" value="2"/>
</dbReference>
<dbReference type="Pfam" id="PF13637">
    <property type="entry name" value="Ank_4"/>
    <property type="match status" value="1"/>
</dbReference>
<organism evidence="5 6">
    <name type="scientific">Aplysia californica</name>
    <name type="common">California sea hare</name>
    <dbReference type="NCBI Taxonomy" id="6500"/>
    <lineage>
        <taxon>Eukaryota</taxon>
        <taxon>Metazoa</taxon>
        <taxon>Spiralia</taxon>
        <taxon>Lophotrochozoa</taxon>
        <taxon>Mollusca</taxon>
        <taxon>Gastropoda</taxon>
        <taxon>Heterobranchia</taxon>
        <taxon>Euthyneura</taxon>
        <taxon>Tectipleura</taxon>
        <taxon>Aplysiida</taxon>
        <taxon>Aplysioidea</taxon>
        <taxon>Aplysiidae</taxon>
        <taxon>Aplysia</taxon>
    </lineage>
</organism>
<dbReference type="Proteomes" id="UP000694888">
    <property type="component" value="Unplaced"/>
</dbReference>
<dbReference type="CDD" id="cd18296">
    <property type="entry name" value="BTB2_POZ_ABTB1_BPOZ1"/>
    <property type="match status" value="1"/>
</dbReference>
<dbReference type="Pfam" id="PF00651">
    <property type="entry name" value="BTB"/>
    <property type="match status" value="2"/>
</dbReference>
<dbReference type="PANTHER" id="PTHR46231">
    <property type="entry name" value="ANKYRIN REPEAT AND BTB/POZ DOMAIN-CONTAINING PROTEIN 1"/>
    <property type="match status" value="1"/>
</dbReference>
<dbReference type="InterPro" id="IPR036770">
    <property type="entry name" value="Ankyrin_rpt-contain_sf"/>
</dbReference>
<dbReference type="InterPro" id="IPR000210">
    <property type="entry name" value="BTB/POZ_dom"/>
</dbReference>
<dbReference type="Gene3D" id="3.30.710.10">
    <property type="entry name" value="Potassium Channel Kv1.1, Chain A"/>
    <property type="match status" value="2"/>
</dbReference>
<proteinExistence type="predicted"/>
<keyword evidence="5" id="KW-1185">Reference proteome</keyword>
<protein>
    <submittedName>
        <fullName evidence="6">Ankyrin repeat and BTB/POZ domain-containing protein 1</fullName>
    </submittedName>
</protein>
<sequence length="475" mass="54934">MDIQDMFHACKLGDLQRLQYLVEMKEVDIDTRDKWDSTPLYYACLCGHRDIVEYLLDKGAKCEANTFDGERCLYGALTDDIRNLLKSYHVISSRTIRRELYEEFLRRLLQDRVYSDVVFRVHGEEFPAHRCILSARCLFFANMFKTKWLNKPVVELNHSLMSEGAFGSILQYLYTGSMGVSMDLVDDCLKLARQCQLYELMTEIEDRMKKTLSWESSKPGVRVTTLVLESQGSDVLQRDLAQLAHWALPDQLNSWVVGELPFEPESLPLSYPDICFCVQEHKFMCHKVFFCGRSDYFQALLEDHFGECQQGESVPTLILHDVSVDVFVRILMYIYTDSCDLHADFVGDVLMWADMYLLPGLKRLCASSMMAYVDLSNVVSLIRTARLFNLPRLESHCAEFIANNLSKVISQEDFKALVIEDASNVQQREETDSIDIVDEIRFYISSFVLTYSEMEEANEKLRLIDDMLEELDIEG</sequence>
<evidence type="ECO:0000259" key="4">
    <source>
        <dbReference type="PROSITE" id="PS50097"/>
    </source>
</evidence>
<dbReference type="RefSeq" id="XP_005100573.1">
    <property type="nucleotide sequence ID" value="XM_005100516.3"/>
</dbReference>
<accession>A0ABM0JSM7</accession>
<evidence type="ECO:0000313" key="6">
    <source>
        <dbReference type="RefSeq" id="XP_005100573.1"/>
    </source>
</evidence>
<dbReference type="InterPro" id="IPR011333">
    <property type="entry name" value="SKP1/BTB/POZ_sf"/>
</dbReference>
<feature type="domain" description="BTB" evidence="4">
    <location>
        <begin position="115"/>
        <end position="182"/>
    </location>
</feature>
<dbReference type="SUPFAM" id="SSF48403">
    <property type="entry name" value="Ankyrin repeat"/>
    <property type="match status" value="1"/>
</dbReference>
<keyword evidence="1" id="KW-0677">Repeat</keyword>
<name>A0ABM0JSM7_APLCA</name>
<evidence type="ECO:0000256" key="1">
    <source>
        <dbReference type="ARBA" id="ARBA00022737"/>
    </source>
</evidence>
<dbReference type="PANTHER" id="PTHR46231:SF1">
    <property type="entry name" value="ANKYRIN REPEAT AND BTB_POZ DOMAIN-CONTAINING PROTEIN 1"/>
    <property type="match status" value="1"/>
</dbReference>
<dbReference type="Gene3D" id="1.25.40.20">
    <property type="entry name" value="Ankyrin repeat-containing domain"/>
    <property type="match status" value="1"/>
</dbReference>
<dbReference type="SMART" id="SM00248">
    <property type="entry name" value="ANK"/>
    <property type="match status" value="2"/>
</dbReference>
<keyword evidence="2 3" id="KW-0040">ANK repeat</keyword>
<dbReference type="PROSITE" id="PS50097">
    <property type="entry name" value="BTB"/>
    <property type="match status" value="2"/>
</dbReference>
<feature type="repeat" description="ANK" evidence="3">
    <location>
        <begin position="35"/>
        <end position="67"/>
    </location>
</feature>
<feature type="domain" description="BTB" evidence="4">
    <location>
        <begin position="272"/>
        <end position="343"/>
    </location>
</feature>
<reference evidence="6" key="1">
    <citation type="submission" date="2025-08" db="UniProtKB">
        <authorList>
            <consortium name="RefSeq"/>
        </authorList>
    </citation>
    <scope>IDENTIFICATION</scope>
</reference>
<evidence type="ECO:0000313" key="5">
    <source>
        <dbReference type="Proteomes" id="UP000694888"/>
    </source>
</evidence>